<dbReference type="Proteomes" id="UP000036520">
    <property type="component" value="Chromosome"/>
</dbReference>
<keyword evidence="3" id="KW-1185">Reference proteome</keyword>
<keyword evidence="1" id="KW-1133">Transmembrane helix</keyword>
<gene>
    <name evidence="2" type="ORF">CA2015_0955</name>
</gene>
<dbReference type="EMBL" id="CP012040">
    <property type="protein sequence ID" value="AKP50411.1"/>
    <property type="molecule type" value="Genomic_DNA"/>
</dbReference>
<feature type="transmembrane region" description="Helical" evidence="1">
    <location>
        <begin position="21"/>
        <end position="39"/>
    </location>
</feature>
<dbReference type="OrthoDB" id="821257at2"/>
<dbReference type="SUPFAM" id="SSF50969">
    <property type="entry name" value="YVTN repeat-like/Quinoprotein amine dehydrogenase"/>
    <property type="match status" value="1"/>
</dbReference>
<dbReference type="AlphaFoldDB" id="A0A0H4P7I2"/>
<evidence type="ECO:0000313" key="2">
    <source>
        <dbReference type="EMBL" id="AKP50411.1"/>
    </source>
</evidence>
<keyword evidence="1" id="KW-0812">Transmembrane</keyword>
<dbReference type="RefSeq" id="WP_048640856.1">
    <property type="nucleotide sequence ID" value="NZ_CP012040.1"/>
</dbReference>
<organism evidence="2 3">
    <name type="scientific">Cyclobacterium amurskyense</name>
    <dbReference type="NCBI Taxonomy" id="320787"/>
    <lineage>
        <taxon>Bacteria</taxon>
        <taxon>Pseudomonadati</taxon>
        <taxon>Bacteroidota</taxon>
        <taxon>Cytophagia</taxon>
        <taxon>Cytophagales</taxon>
        <taxon>Cyclobacteriaceae</taxon>
        <taxon>Cyclobacterium</taxon>
    </lineage>
</organism>
<dbReference type="Pfam" id="PF15869">
    <property type="entry name" value="TolB_like"/>
    <property type="match status" value="1"/>
</dbReference>
<proteinExistence type="predicted"/>
<dbReference type="STRING" id="320787.CA2015_0955"/>
<dbReference type="KEGG" id="camu:CA2015_0955"/>
<accession>A0A0H4P7I2</accession>
<keyword evidence="1" id="KW-0472">Membrane</keyword>
<evidence type="ECO:0000313" key="3">
    <source>
        <dbReference type="Proteomes" id="UP000036520"/>
    </source>
</evidence>
<evidence type="ECO:0000256" key="1">
    <source>
        <dbReference type="SAM" id="Phobius"/>
    </source>
</evidence>
<reference evidence="2 3" key="1">
    <citation type="submission" date="2015-07" db="EMBL/GenBank/DDBJ databases">
        <authorList>
            <person name="Kim K.M."/>
        </authorList>
    </citation>
    <scope>NUCLEOTIDE SEQUENCE [LARGE SCALE GENOMIC DNA]</scope>
    <source>
        <strain evidence="2 3">KCTC 12363</strain>
    </source>
</reference>
<name>A0A0H4P7I2_9BACT</name>
<dbReference type="InterPro" id="IPR011044">
    <property type="entry name" value="Quino_amine_DH_bsu"/>
</dbReference>
<sequence length="375" mass="42231">MKKVDFLNRKVATKNGRFRTRLKCNFSLVIICFIWATVFCSCSRNSGNTNKKSFTWDSISSLEKELFGKKYFIEELKMPSRLLYKNDKLLIIESAPRDSFVHVLDWNSLEYLFLTGAVGYGPGEMPKAWNLEGGTDPNTFWVHSLEGKLFSEYGLENVNDTKALTQVRQKEAFYLAMGITWASDSTFMTFLARGENKFVEFNIDGARLKGYGMWKGLVPGDFEDHVIADLHQGKLMGDPIAGKFIKASILRGHLEILDKKSGEIIEINGPENAIPEFQAINAGAVITSDHPLAYMDAFLGKDHVFGLYSGKTDSEIMAQGRGETNLFVFDLLGNIKTVFKLNTPIKSFTVDEERQRIFGITTDIDPGVVVFDFNL</sequence>
<protein>
    <submittedName>
        <fullName evidence="2">Uncharacterized protein</fullName>
    </submittedName>
</protein>